<dbReference type="Pfam" id="PF16998">
    <property type="entry name" value="17kDa_Anti_2"/>
    <property type="match status" value="1"/>
</dbReference>
<evidence type="ECO:0000256" key="1">
    <source>
        <dbReference type="SAM" id="MobiDB-lite"/>
    </source>
</evidence>
<dbReference type="OrthoDB" id="8017863at2"/>
<evidence type="ECO:0000313" key="3">
    <source>
        <dbReference type="EMBL" id="TDR94311.1"/>
    </source>
</evidence>
<name>A0A4R7C7N1_9HYPH</name>
<evidence type="ECO:0000313" key="4">
    <source>
        <dbReference type="Proteomes" id="UP000295122"/>
    </source>
</evidence>
<feature type="domain" description="Surface antigen" evidence="2">
    <location>
        <begin position="40"/>
        <end position="148"/>
    </location>
</feature>
<dbReference type="PROSITE" id="PS51257">
    <property type="entry name" value="PROKAR_LIPOPROTEIN"/>
    <property type="match status" value="1"/>
</dbReference>
<dbReference type="AlphaFoldDB" id="A0A4R7C7N1"/>
<dbReference type="InterPro" id="IPR032635">
    <property type="entry name" value="Anti_2"/>
</dbReference>
<dbReference type="EMBL" id="SNZR01000011">
    <property type="protein sequence ID" value="TDR94311.1"/>
    <property type="molecule type" value="Genomic_DNA"/>
</dbReference>
<evidence type="ECO:0000259" key="2">
    <source>
        <dbReference type="Pfam" id="PF16998"/>
    </source>
</evidence>
<keyword evidence="4" id="KW-1185">Reference proteome</keyword>
<sequence length="152" mass="16494">MSETYRRRSNAREAIRASAAAAFLSLFLGSCSLSLTGSSDEKVETTGSIRPAATTLSPDLGQEDWRRAKGALAIALDPQGSGAAVKWDNPDSRISGTITPVAQPFVKEHEICRAFLATIEFPDRSTSLQGNACRLSADDWELKDVRPWRKPA</sequence>
<comment type="caution">
    <text evidence="3">The sequence shown here is derived from an EMBL/GenBank/DDBJ whole genome shotgun (WGS) entry which is preliminary data.</text>
</comment>
<dbReference type="RefSeq" id="WP_133769220.1">
    <property type="nucleotide sequence ID" value="NZ_SNZR01000011.1"/>
</dbReference>
<reference evidence="3 4" key="1">
    <citation type="submission" date="2019-03" db="EMBL/GenBank/DDBJ databases">
        <title>Genomic Encyclopedia of Type Strains, Phase IV (KMG-IV): sequencing the most valuable type-strain genomes for metagenomic binning, comparative biology and taxonomic classification.</title>
        <authorList>
            <person name="Goeker M."/>
        </authorList>
    </citation>
    <scope>NUCLEOTIDE SEQUENCE [LARGE SCALE GENOMIC DNA]</scope>
    <source>
        <strain evidence="3 4">DSM 25903</strain>
    </source>
</reference>
<accession>A0A4R7C7N1</accession>
<proteinExistence type="predicted"/>
<dbReference type="Proteomes" id="UP000295122">
    <property type="component" value="Unassembled WGS sequence"/>
</dbReference>
<gene>
    <name evidence="3" type="ORF">EV668_1596</name>
</gene>
<feature type="region of interest" description="Disordered" evidence="1">
    <location>
        <begin position="36"/>
        <end position="61"/>
    </location>
</feature>
<protein>
    <submittedName>
        <fullName evidence="3">Outer membrane surface antigen</fullName>
    </submittedName>
</protein>
<organism evidence="3 4">
    <name type="scientific">Enterovirga rhinocerotis</name>
    <dbReference type="NCBI Taxonomy" id="1339210"/>
    <lineage>
        <taxon>Bacteria</taxon>
        <taxon>Pseudomonadati</taxon>
        <taxon>Pseudomonadota</taxon>
        <taxon>Alphaproteobacteria</taxon>
        <taxon>Hyphomicrobiales</taxon>
        <taxon>Methylobacteriaceae</taxon>
        <taxon>Enterovirga</taxon>
    </lineage>
</organism>